<accession>A0A0A9BRD9</accession>
<dbReference type="AlphaFoldDB" id="A0A0A9BRD9"/>
<reference evidence="1" key="2">
    <citation type="journal article" date="2015" name="Data Brief">
        <title>Shoot transcriptome of the giant reed, Arundo donax.</title>
        <authorList>
            <person name="Barrero R.A."/>
            <person name="Guerrero F.D."/>
            <person name="Moolhuijzen P."/>
            <person name="Goolsby J.A."/>
            <person name="Tidwell J."/>
            <person name="Bellgard S.E."/>
            <person name="Bellgard M.I."/>
        </authorList>
    </citation>
    <scope>NUCLEOTIDE SEQUENCE</scope>
    <source>
        <tissue evidence="1">Shoot tissue taken approximately 20 cm above the soil surface</tissue>
    </source>
</reference>
<proteinExistence type="predicted"/>
<dbReference type="EMBL" id="GBRH01231331">
    <property type="protein sequence ID" value="JAD66564.1"/>
    <property type="molecule type" value="Transcribed_RNA"/>
</dbReference>
<sequence>MRPLAGAHHAPSSVSR</sequence>
<evidence type="ECO:0000313" key="1">
    <source>
        <dbReference type="EMBL" id="JAD66564.1"/>
    </source>
</evidence>
<name>A0A0A9BRD9_ARUDO</name>
<reference evidence="1" key="1">
    <citation type="submission" date="2014-09" db="EMBL/GenBank/DDBJ databases">
        <authorList>
            <person name="Magalhaes I.L.F."/>
            <person name="Oliveira U."/>
            <person name="Santos F.R."/>
            <person name="Vidigal T.H.D.A."/>
            <person name="Brescovit A.D."/>
            <person name="Santos A.J."/>
        </authorList>
    </citation>
    <scope>NUCLEOTIDE SEQUENCE</scope>
    <source>
        <tissue evidence="1">Shoot tissue taken approximately 20 cm above the soil surface</tissue>
    </source>
</reference>
<protein>
    <submittedName>
        <fullName evidence="1">Uncharacterized protein</fullName>
    </submittedName>
</protein>
<organism evidence="1">
    <name type="scientific">Arundo donax</name>
    <name type="common">Giant reed</name>
    <name type="synonym">Donax arundinaceus</name>
    <dbReference type="NCBI Taxonomy" id="35708"/>
    <lineage>
        <taxon>Eukaryota</taxon>
        <taxon>Viridiplantae</taxon>
        <taxon>Streptophyta</taxon>
        <taxon>Embryophyta</taxon>
        <taxon>Tracheophyta</taxon>
        <taxon>Spermatophyta</taxon>
        <taxon>Magnoliopsida</taxon>
        <taxon>Liliopsida</taxon>
        <taxon>Poales</taxon>
        <taxon>Poaceae</taxon>
        <taxon>PACMAD clade</taxon>
        <taxon>Arundinoideae</taxon>
        <taxon>Arundineae</taxon>
        <taxon>Arundo</taxon>
    </lineage>
</organism>